<dbReference type="AlphaFoldDB" id="A0A166WMU6"/>
<name>A0A166WMU6_9PEZI</name>
<proteinExistence type="predicted"/>
<reference evidence="1 2" key="1">
    <citation type="submission" date="2015-06" db="EMBL/GenBank/DDBJ databases">
        <title>Survival trade-offs in plant roots during colonization by closely related pathogenic and mutualistic fungi.</title>
        <authorList>
            <person name="Hacquard S."/>
            <person name="Kracher B."/>
            <person name="Hiruma K."/>
            <person name="Weinman A."/>
            <person name="Muench P."/>
            <person name="Garrido Oter R."/>
            <person name="Ver Loren van Themaat E."/>
            <person name="Dallerey J.-F."/>
            <person name="Damm U."/>
            <person name="Henrissat B."/>
            <person name="Lespinet O."/>
            <person name="Thon M."/>
            <person name="Kemen E."/>
            <person name="McHardy A.C."/>
            <person name="Schulze-Lefert P."/>
            <person name="O'Connell R.J."/>
        </authorList>
    </citation>
    <scope>NUCLEOTIDE SEQUENCE [LARGE SCALE GENOMIC DNA]</scope>
    <source>
        <strain evidence="1 2">0861</strain>
    </source>
</reference>
<accession>A0A166WMU6</accession>
<sequence length="180" mass="19390">MTKGAGGLLRDSSRNAKRAEAVRSIFFILFKTSSRIIECKRNSWQFVFASLFVIRVSSQVKASGTVPAPWNQEGICNMTWAPGRRPAGQTSAHATQSGGCLWRSGAGKEAGKLATSAIEPQPCDMALLGFSQELGVFANKTCDVPCIESFRSSPELLAGPLTVHHLRARRMSPPPPPPPP</sequence>
<comment type="caution">
    <text evidence="1">The sequence shown here is derived from an EMBL/GenBank/DDBJ whole genome shotgun (WGS) entry which is preliminary data.</text>
</comment>
<dbReference type="EMBL" id="LFIV01000020">
    <property type="protein sequence ID" value="KZL75819.1"/>
    <property type="molecule type" value="Genomic_DNA"/>
</dbReference>
<gene>
    <name evidence="1" type="ORF">CT0861_10768</name>
</gene>
<keyword evidence="2" id="KW-1185">Reference proteome</keyword>
<dbReference type="Proteomes" id="UP000076552">
    <property type="component" value="Unassembled WGS sequence"/>
</dbReference>
<evidence type="ECO:0000313" key="1">
    <source>
        <dbReference type="EMBL" id="KZL75819.1"/>
    </source>
</evidence>
<evidence type="ECO:0000313" key="2">
    <source>
        <dbReference type="Proteomes" id="UP000076552"/>
    </source>
</evidence>
<organism evidence="1 2">
    <name type="scientific">Colletotrichum tofieldiae</name>
    <dbReference type="NCBI Taxonomy" id="708197"/>
    <lineage>
        <taxon>Eukaryota</taxon>
        <taxon>Fungi</taxon>
        <taxon>Dikarya</taxon>
        <taxon>Ascomycota</taxon>
        <taxon>Pezizomycotina</taxon>
        <taxon>Sordariomycetes</taxon>
        <taxon>Hypocreomycetidae</taxon>
        <taxon>Glomerellales</taxon>
        <taxon>Glomerellaceae</taxon>
        <taxon>Colletotrichum</taxon>
        <taxon>Colletotrichum spaethianum species complex</taxon>
    </lineage>
</organism>
<protein>
    <submittedName>
        <fullName evidence="1">Uncharacterized protein</fullName>
    </submittedName>
</protein>